<keyword evidence="3" id="KW-1185">Reference proteome</keyword>
<evidence type="ECO:0000313" key="3">
    <source>
        <dbReference type="Proteomes" id="UP000317171"/>
    </source>
</evidence>
<evidence type="ECO:0000313" key="2">
    <source>
        <dbReference type="EMBL" id="QDT43120.1"/>
    </source>
</evidence>
<name>A0A517RGY3_9PLAN</name>
<keyword evidence="1" id="KW-0812">Transmembrane</keyword>
<protein>
    <submittedName>
        <fullName evidence="2">Uncharacterized protein</fullName>
    </submittedName>
</protein>
<dbReference type="Proteomes" id="UP000317171">
    <property type="component" value="Chromosome"/>
</dbReference>
<accession>A0A517RGY3</accession>
<dbReference type="KEGG" id="gaz:Pan241w_32180"/>
<feature type="transmembrane region" description="Helical" evidence="1">
    <location>
        <begin position="15"/>
        <end position="33"/>
    </location>
</feature>
<proteinExistence type="predicted"/>
<evidence type="ECO:0000256" key="1">
    <source>
        <dbReference type="SAM" id="Phobius"/>
    </source>
</evidence>
<keyword evidence="1" id="KW-1133">Transmembrane helix</keyword>
<gene>
    <name evidence="2" type="ORF">Pan241w_32180</name>
</gene>
<reference evidence="2 3" key="1">
    <citation type="submission" date="2019-02" db="EMBL/GenBank/DDBJ databases">
        <title>Deep-cultivation of Planctomycetes and their phenomic and genomic characterization uncovers novel biology.</title>
        <authorList>
            <person name="Wiegand S."/>
            <person name="Jogler M."/>
            <person name="Boedeker C."/>
            <person name="Pinto D."/>
            <person name="Vollmers J."/>
            <person name="Rivas-Marin E."/>
            <person name="Kohn T."/>
            <person name="Peeters S.H."/>
            <person name="Heuer A."/>
            <person name="Rast P."/>
            <person name="Oberbeckmann S."/>
            <person name="Bunk B."/>
            <person name="Jeske O."/>
            <person name="Meyerdierks A."/>
            <person name="Storesund J.E."/>
            <person name="Kallscheuer N."/>
            <person name="Luecker S."/>
            <person name="Lage O.M."/>
            <person name="Pohl T."/>
            <person name="Merkel B.J."/>
            <person name="Hornburger P."/>
            <person name="Mueller R.-W."/>
            <person name="Bruemmer F."/>
            <person name="Labrenz M."/>
            <person name="Spormann A.M."/>
            <person name="Op den Camp H."/>
            <person name="Overmann J."/>
            <person name="Amann R."/>
            <person name="Jetten M.S.M."/>
            <person name="Mascher T."/>
            <person name="Medema M.H."/>
            <person name="Devos D.P."/>
            <person name="Kaster A.-K."/>
            <person name="Ovreas L."/>
            <person name="Rohde M."/>
            <person name="Galperin M.Y."/>
            <person name="Jogler C."/>
        </authorList>
    </citation>
    <scope>NUCLEOTIDE SEQUENCE [LARGE SCALE GENOMIC DNA]</scope>
    <source>
        <strain evidence="2 3">Pan241w</strain>
    </source>
</reference>
<organism evidence="2 3">
    <name type="scientific">Gimesia alba</name>
    <dbReference type="NCBI Taxonomy" id="2527973"/>
    <lineage>
        <taxon>Bacteria</taxon>
        <taxon>Pseudomonadati</taxon>
        <taxon>Planctomycetota</taxon>
        <taxon>Planctomycetia</taxon>
        <taxon>Planctomycetales</taxon>
        <taxon>Planctomycetaceae</taxon>
        <taxon>Gimesia</taxon>
    </lineage>
</organism>
<keyword evidence="1" id="KW-0472">Membrane</keyword>
<sequence>MVERIFSALRVKPKYFHLPLAVFGIIITLLNLFPRFRNMSIGMADRMNQNFIFSNRDAKHDLKYEPRGFQFSKDDVGK</sequence>
<dbReference type="EMBL" id="CP036269">
    <property type="protein sequence ID" value="QDT43120.1"/>
    <property type="molecule type" value="Genomic_DNA"/>
</dbReference>
<dbReference type="AlphaFoldDB" id="A0A517RGY3"/>